<name>A0ABU9YQV9_9PROT</name>
<evidence type="ECO:0000256" key="1">
    <source>
        <dbReference type="ARBA" id="ARBA00004141"/>
    </source>
</evidence>
<keyword evidence="5" id="KW-0408">Iron</keyword>
<keyword evidence="6 8" id="KW-0472">Membrane</keyword>
<dbReference type="InterPro" id="IPR013130">
    <property type="entry name" value="Fe3_Rdtase_TM_dom"/>
</dbReference>
<dbReference type="Proteomes" id="UP001413721">
    <property type="component" value="Unassembled WGS sequence"/>
</dbReference>
<keyword evidence="3 8" id="KW-0812">Transmembrane</keyword>
<evidence type="ECO:0000313" key="10">
    <source>
        <dbReference type="EMBL" id="MEN2991197.1"/>
    </source>
</evidence>
<keyword evidence="4 8" id="KW-1133">Transmembrane helix</keyword>
<accession>A0ABU9YQV9</accession>
<evidence type="ECO:0000256" key="7">
    <source>
        <dbReference type="SAM" id="MobiDB-lite"/>
    </source>
</evidence>
<evidence type="ECO:0000256" key="4">
    <source>
        <dbReference type="ARBA" id="ARBA00022989"/>
    </source>
</evidence>
<keyword evidence="2" id="KW-0813">Transport</keyword>
<evidence type="ECO:0000259" key="9">
    <source>
        <dbReference type="Pfam" id="PF01794"/>
    </source>
</evidence>
<feature type="transmembrane region" description="Helical" evidence="8">
    <location>
        <begin position="220"/>
        <end position="236"/>
    </location>
</feature>
<evidence type="ECO:0000256" key="3">
    <source>
        <dbReference type="ARBA" id="ARBA00022692"/>
    </source>
</evidence>
<gene>
    <name evidence="10" type="ORF">WG926_22985</name>
</gene>
<organism evidence="10 11">
    <name type="scientific">Tistrella arctica</name>
    <dbReference type="NCBI Taxonomy" id="3133430"/>
    <lineage>
        <taxon>Bacteria</taxon>
        <taxon>Pseudomonadati</taxon>
        <taxon>Pseudomonadota</taxon>
        <taxon>Alphaproteobacteria</taxon>
        <taxon>Geminicoccales</taxon>
        <taxon>Geminicoccaceae</taxon>
        <taxon>Tistrella</taxon>
    </lineage>
</organism>
<comment type="caution">
    <text evidence="10">The sequence shown here is derived from an EMBL/GenBank/DDBJ whole genome shotgun (WGS) entry which is preliminary data.</text>
</comment>
<feature type="transmembrane region" description="Helical" evidence="8">
    <location>
        <begin position="197"/>
        <end position="214"/>
    </location>
</feature>
<protein>
    <submittedName>
        <fullName evidence="10">Ferric reductase-like transmembrane domain-containing protein</fullName>
    </submittedName>
</protein>
<evidence type="ECO:0000256" key="6">
    <source>
        <dbReference type="ARBA" id="ARBA00023136"/>
    </source>
</evidence>
<proteinExistence type="predicted"/>
<dbReference type="RefSeq" id="WP_345934188.1">
    <property type="nucleotide sequence ID" value="NZ_JBBKTV010000007.1"/>
</dbReference>
<feature type="transmembrane region" description="Helical" evidence="8">
    <location>
        <begin position="88"/>
        <end position="113"/>
    </location>
</feature>
<sequence length="343" mass="36139">MRFPWNDPRGRFSPVKAVVLAGLFLPAVWILWSMANGSGAAPGLTDIGSLGPGPAGIGGGAALPDRGLLGPAADAAGGGLGVPAVKDALLLAGLWAIRLLALSLLITPLRVTLARPMIGQLRRMIGVAAGLYALGHLALYILYMKGDIARVLSEIWLRTYLTIGFAAILILAVLLATSTDGMLRRLGGRAWKRLHKLVYAAALLGALHYFMQTRLEPSEATILAGVLGWAALWRLADARRPQILRKPAGLVMLALAAGLLTVAIEGAWFAFGTGIDPLKLVVANVNPDVFPRPAAVVALAALAIAGLHELARRTAPRRKPAPGRRQQPRQDIPRTATSRPGGD</sequence>
<dbReference type="PANTHER" id="PTHR36964:SF1">
    <property type="entry name" value="PROTEIN-METHIONINE-SULFOXIDE REDUCTASE HEME-BINDING SUBUNIT MSRQ"/>
    <property type="match status" value="1"/>
</dbReference>
<evidence type="ECO:0000256" key="8">
    <source>
        <dbReference type="SAM" id="Phobius"/>
    </source>
</evidence>
<dbReference type="InterPro" id="IPR022837">
    <property type="entry name" value="MsrQ-like"/>
</dbReference>
<feature type="transmembrane region" description="Helical" evidence="8">
    <location>
        <begin position="155"/>
        <end position="176"/>
    </location>
</feature>
<keyword evidence="11" id="KW-1185">Reference proteome</keyword>
<evidence type="ECO:0000256" key="2">
    <source>
        <dbReference type="ARBA" id="ARBA00022448"/>
    </source>
</evidence>
<feature type="transmembrane region" description="Helical" evidence="8">
    <location>
        <begin position="125"/>
        <end position="143"/>
    </location>
</feature>
<evidence type="ECO:0000256" key="5">
    <source>
        <dbReference type="ARBA" id="ARBA00023004"/>
    </source>
</evidence>
<feature type="transmembrane region" description="Helical" evidence="8">
    <location>
        <begin position="290"/>
        <end position="311"/>
    </location>
</feature>
<dbReference type="EMBL" id="JBBKTW010000010">
    <property type="protein sequence ID" value="MEN2991197.1"/>
    <property type="molecule type" value="Genomic_DNA"/>
</dbReference>
<reference evidence="10 11" key="1">
    <citation type="submission" date="2024-03" db="EMBL/GenBank/DDBJ databases">
        <title>High-quality draft genome sequencing of Tistrella sp. BH-R2-4.</title>
        <authorList>
            <person name="Dong C."/>
        </authorList>
    </citation>
    <scope>NUCLEOTIDE SEQUENCE [LARGE SCALE GENOMIC DNA]</scope>
    <source>
        <strain evidence="10 11">BH-R2-4</strain>
    </source>
</reference>
<dbReference type="Pfam" id="PF01794">
    <property type="entry name" value="Ferric_reduct"/>
    <property type="match status" value="1"/>
</dbReference>
<evidence type="ECO:0000313" key="11">
    <source>
        <dbReference type="Proteomes" id="UP001413721"/>
    </source>
</evidence>
<dbReference type="PANTHER" id="PTHR36964">
    <property type="entry name" value="PROTEIN-METHIONINE-SULFOXIDE REDUCTASE HEME-BINDING SUBUNIT MSRQ"/>
    <property type="match status" value="1"/>
</dbReference>
<comment type="subcellular location">
    <subcellularLocation>
        <location evidence="1">Membrane</location>
        <topology evidence="1">Multi-pass membrane protein</topology>
    </subcellularLocation>
</comment>
<feature type="region of interest" description="Disordered" evidence="7">
    <location>
        <begin position="313"/>
        <end position="343"/>
    </location>
</feature>
<feature type="domain" description="Ferric oxidoreductase" evidence="9">
    <location>
        <begin position="92"/>
        <end position="205"/>
    </location>
</feature>
<feature type="transmembrane region" description="Helical" evidence="8">
    <location>
        <begin position="248"/>
        <end position="270"/>
    </location>
</feature>